<dbReference type="AlphaFoldDB" id="A0AAV1XJ33"/>
<gene>
    <name evidence="3" type="ORF">LLUT_LOCUS22626</name>
</gene>
<dbReference type="Proteomes" id="UP001497480">
    <property type="component" value="Unassembled WGS sequence"/>
</dbReference>
<evidence type="ECO:0000256" key="1">
    <source>
        <dbReference type="SAM" id="MobiDB-lite"/>
    </source>
</evidence>
<keyword evidence="4" id="KW-1185">Reference proteome</keyword>
<feature type="signal peptide" evidence="2">
    <location>
        <begin position="1"/>
        <end position="24"/>
    </location>
</feature>
<proteinExistence type="predicted"/>
<organism evidence="3 4">
    <name type="scientific">Lupinus luteus</name>
    <name type="common">European yellow lupine</name>
    <dbReference type="NCBI Taxonomy" id="3873"/>
    <lineage>
        <taxon>Eukaryota</taxon>
        <taxon>Viridiplantae</taxon>
        <taxon>Streptophyta</taxon>
        <taxon>Embryophyta</taxon>
        <taxon>Tracheophyta</taxon>
        <taxon>Spermatophyta</taxon>
        <taxon>Magnoliopsida</taxon>
        <taxon>eudicotyledons</taxon>
        <taxon>Gunneridae</taxon>
        <taxon>Pentapetalae</taxon>
        <taxon>rosids</taxon>
        <taxon>fabids</taxon>
        <taxon>Fabales</taxon>
        <taxon>Fabaceae</taxon>
        <taxon>Papilionoideae</taxon>
        <taxon>50 kb inversion clade</taxon>
        <taxon>genistoids sensu lato</taxon>
        <taxon>core genistoids</taxon>
        <taxon>Genisteae</taxon>
        <taxon>Lupinus</taxon>
    </lineage>
</organism>
<sequence>MARKLTLPLFFLVSMFLLPRESYSEHDVYSTEAPTTLEPSTADVDPPCICIDVAPPPPPTTTEAPPPPPVINQPPPPPPSTPMNGTTEGSLQPQGIILRCCFTR</sequence>
<keyword evidence="2" id="KW-0732">Signal</keyword>
<evidence type="ECO:0000313" key="4">
    <source>
        <dbReference type="Proteomes" id="UP001497480"/>
    </source>
</evidence>
<dbReference type="EMBL" id="CAXHTB010000015">
    <property type="protein sequence ID" value="CAL0321566.1"/>
    <property type="molecule type" value="Genomic_DNA"/>
</dbReference>
<evidence type="ECO:0000313" key="3">
    <source>
        <dbReference type="EMBL" id="CAL0321566.1"/>
    </source>
</evidence>
<reference evidence="3 4" key="1">
    <citation type="submission" date="2024-03" db="EMBL/GenBank/DDBJ databases">
        <authorList>
            <person name="Martinez-Hernandez J."/>
        </authorList>
    </citation>
    <scope>NUCLEOTIDE SEQUENCE [LARGE SCALE GENOMIC DNA]</scope>
</reference>
<comment type="caution">
    <text evidence="3">The sequence shown here is derived from an EMBL/GenBank/DDBJ whole genome shotgun (WGS) entry which is preliminary data.</text>
</comment>
<protein>
    <submittedName>
        <fullName evidence="3">Uncharacterized protein</fullName>
    </submittedName>
</protein>
<feature type="region of interest" description="Disordered" evidence="1">
    <location>
        <begin position="29"/>
        <end position="91"/>
    </location>
</feature>
<accession>A0AAV1XJ33</accession>
<feature type="compositionally biased region" description="Pro residues" evidence="1">
    <location>
        <begin position="54"/>
        <end position="81"/>
    </location>
</feature>
<evidence type="ECO:0000256" key="2">
    <source>
        <dbReference type="SAM" id="SignalP"/>
    </source>
</evidence>
<name>A0AAV1XJ33_LUPLU</name>
<feature type="chain" id="PRO_5043696215" evidence="2">
    <location>
        <begin position="25"/>
        <end position="104"/>
    </location>
</feature>